<evidence type="ECO:0000313" key="5">
    <source>
        <dbReference type="Proteomes" id="UP001239445"/>
    </source>
</evidence>
<keyword evidence="5" id="KW-1185">Reference proteome</keyword>
<gene>
    <name evidence="4" type="ORF">QBC47DRAFT_426742</name>
</gene>
<sequence length="266" mass="27013">MAPDSLSLAGKTAIVTGSGRENGIGAAIAAALARNGANVVINYVSESSAARASAVAAKIEASGARVIVVQADVSTAQGAQQLVNKTLEGFGVQNIDILVNNAGAGTGQGKLLVDLTPDEVQLAFALNTFSTIYMVQATVPYMPRGGRIVNIGSVVSRMSSIPGSSVYGASKAAQEYMTGSMATELGASKGITVNTVAPGPVKTDAAGWFPDGELKQEVVRRLAAGARMDRVAGTAEEVADAVLLVASEHGRWITGQYIAASGGMTD</sequence>
<dbReference type="PANTHER" id="PTHR42760">
    <property type="entry name" value="SHORT-CHAIN DEHYDROGENASES/REDUCTASES FAMILY MEMBER"/>
    <property type="match status" value="1"/>
</dbReference>
<dbReference type="GO" id="GO:0048038">
    <property type="term" value="F:quinone binding"/>
    <property type="evidence" value="ECO:0007669"/>
    <property type="project" value="TreeGrafter"/>
</dbReference>
<dbReference type="AlphaFoldDB" id="A0AAJ0F118"/>
<evidence type="ECO:0000256" key="1">
    <source>
        <dbReference type="ARBA" id="ARBA00006484"/>
    </source>
</evidence>
<dbReference type="Pfam" id="PF13561">
    <property type="entry name" value="adh_short_C2"/>
    <property type="match status" value="1"/>
</dbReference>
<evidence type="ECO:0000313" key="4">
    <source>
        <dbReference type="EMBL" id="KAK1749532.1"/>
    </source>
</evidence>
<dbReference type="FunFam" id="3.40.50.720:FF:000084">
    <property type="entry name" value="Short-chain dehydrogenase reductase"/>
    <property type="match status" value="1"/>
</dbReference>
<dbReference type="Gene3D" id="3.40.50.720">
    <property type="entry name" value="NAD(P)-binding Rossmann-like Domain"/>
    <property type="match status" value="1"/>
</dbReference>
<reference evidence="4" key="1">
    <citation type="submission" date="2023-06" db="EMBL/GenBank/DDBJ databases">
        <title>Genome-scale phylogeny and comparative genomics of the fungal order Sordariales.</title>
        <authorList>
            <consortium name="Lawrence Berkeley National Laboratory"/>
            <person name="Hensen N."/>
            <person name="Bonometti L."/>
            <person name="Westerberg I."/>
            <person name="Brannstrom I.O."/>
            <person name="Guillou S."/>
            <person name="Cros-Aarteil S."/>
            <person name="Calhoun S."/>
            <person name="Haridas S."/>
            <person name="Kuo A."/>
            <person name="Mondo S."/>
            <person name="Pangilinan J."/>
            <person name="Riley R."/>
            <person name="Labutti K."/>
            <person name="Andreopoulos B."/>
            <person name="Lipzen A."/>
            <person name="Chen C."/>
            <person name="Yanf M."/>
            <person name="Daum C."/>
            <person name="Ng V."/>
            <person name="Clum A."/>
            <person name="Steindorff A."/>
            <person name="Ohm R."/>
            <person name="Martin F."/>
            <person name="Silar P."/>
            <person name="Natvig D."/>
            <person name="Lalanne C."/>
            <person name="Gautier V."/>
            <person name="Ament-Velasquez S.L."/>
            <person name="Kruys A."/>
            <person name="Hutchinson M.I."/>
            <person name="Powell A.J."/>
            <person name="Barry K."/>
            <person name="Miller A.N."/>
            <person name="Grigoriev I.V."/>
            <person name="Debuchy R."/>
            <person name="Gladieux P."/>
            <person name="Thoren M.H."/>
            <person name="Johannesson H."/>
        </authorList>
    </citation>
    <scope>NUCLEOTIDE SEQUENCE</scope>
    <source>
        <strain evidence="4">PSN4</strain>
    </source>
</reference>
<dbReference type="InterPro" id="IPR002347">
    <property type="entry name" value="SDR_fam"/>
</dbReference>
<dbReference type="PRINTS" id="PR00080">
    <property type="entry name" value="SDRFAMILY"/>
</dbReference>
<dbReference type="SUPFAM" id="SSF51735">
    <property type="entry name" value="NAD(P)-binding Rossmann-fold domains"/>
    <property type="match status" value="1"/>
</dbReference>
<organism evidence="4 5">
    <name type="scientific">Echria macrotheca</name>
    <dbReference type="NCBI Taxonomy" id="438768"/>
    <lineage>
        <taxon>Eukaryota</taxon>
        <taxon>Fungi</taxon>
        <taxon>Dikarya</taxon>
        <taxon>Ascomycota</taxon>
        <taxon>Pezizomycotina</taxon>
        <taxon>Sordariomycetes</taxon>
        <taxon>Sordariomycetidae</taxon>
        <taxon>Sordariales</taxon>
        <taxon>Schizotheciaceae</taxon>
        <taxon>Echria</taxon>
    </lineage>
</organism>
<dbReference type="EMBL" id="MU839857">
    <property type="protein sequence ID" value="KAK1749532.1"/>
    <property type="molecule type" value="Genomic_DNA"/>
</dbReference>
<comment type="caution">
    <text evidence="4">The sequence shown here is derived from an EMBL/GenBank/DDBJ whole genome shotgun (WGS) entry which is preliminary data.</text>
</comment>
<name>A0AAJ0F118_9PEZI</name>
<accession>A0AAJ0F118</accession>
<dbReference type="PRINTS" id="PR00081">
    <property type="entry name" value="GDHRDH"/>
</dbReference>
<protein>
    <submittedName>
        <fullName evidence="4">Uncharacterized protein</fullName>
    </submittedName>
</protein>
<proteinExistence type="inferred from homology"/>
<keyword evidence="3" id="KW-0560">Oxidoreductase</keyword>
<keyword evidence="2" id="KW-0521">NADP</keyword>
<dbReference type="Proteomes" id="UP001239445">
    <property type="component" value="Unassembled WGS sequence"/>
</dbReference>
<dbReference type="InterPro" id="IPR036291">
    <property type="entry name" value="NAD(P)-bd_dom_sf"/>
</dbReference>
<evidence type="ECO:0000256" key="2">
    <source>
        <dbReference type="ARBA" id="ARBA00022857"/>
    </source>
</evidence>
<dbReference type="GO" id="GO:0006633">
    <property type="term" value="P:fatty acid biosynthetic process"/>
    <property type="evidence" value="ECO:0007669"/>
    <property type="project" value="TreeGrafter"/>
</dbReference>
<evidence type="ECO:0000256" key="3">
    <source>
        <dbReference type="ARBA" id="ARBA00023002"/>
    </source>
</evidence>
<dbReference type="PANTHER" id="PTHR42760:SF133">
    <property type="entry name" value="3-OXOACYL-[ACYL-CARRIER-PROTEIN] REDUCTASE"/>
    <property type="match status" value="1"/>
</dbReference>
<comment type="similarity">
    <text evidence="1">Belongs to the short-chain dehydrogenases/reductases (SDR) family.</text>
</comment>
<dbReference type="GO" id="GO:0016616">
    <property type="term" value="F:oxidoreductase activity, acting on the CH-OH group of donors, NAD or NADP as acceptor"/>
    <property type="evidence" value="ECO:0007669"/>
    <property type="project" value="TreeGrafter"/>
</dbReference>